<dbReference type="GO" id="GO:0016301">
    <property type="term" value="F:kinase activity"/>
    <property type="evidence" value="ECO:0007669"/>
    <property type="project" value="UniProtKB-KW"/>
</dbReference>
<evidence type="ECO:0000313" key="17">
    <source>
        <dbReference type="EMBL" id="MFD1706580.1"/>
    </source>
</evidence>
<dbReference type="CDD" id="cd00075">
    <property type="entry name" value="HATPase"/>
    <property type="match status" value="1"/>
</dbReference>
<accession>A0ABW4KEE5</accession>
<dbReference type="SMART" id="SM00388">
    <property type="entry name" value="HisKA"/>
    <property type="match status" value="1"/>
</dbReference>
<evidence type="ECO:0000256" key="5">
    <source>
        <dbReference type="ARBA" id="ARBA00022553"/>
    </source>
</evidence>
<keyword evidence="18" id="KW-1185">Reference proteome</keyword>
<comment type="caution">
    <text evidence="17">The sequence shown here is derived from an EMBL/GenBank/DDBJ whole genome shotgun (WGS) entry which is preliminary data.</text>
</comment>
<keyword evidence="13 14" id="KW-0472">Membrane</keyword>
<name>A0ABW4KEE5_9BACI</name>
<dbReference type="Gene3D" id="6.10.340.10">
    <property type="match status" value="1"/>
</dbReference>
<dbReference type="PRINTS" id="PR00344">
    <property type="entry name" value="BCTRLSENSOR"/>
</dbReference>
<keyword evidence="5" id="KW-0597">Phosphoprotein</keyword>
<dbReference type="Pfam" id="PF00512">
    <property type="entry name" value="HisKA"/>
    <property type="match status" value="1"/>
</dbReference>
<evidence type="ECO:0000256" key="6">
    <source>
        <dbReference type="ARBA" id="ARBA00022679"/>
    </source>
</evidence>
<dbReference type="Pfam" id="PF00672">
    <property type="entry name" value="HAMP"/>
    <property type="match status" value="1"/>
</dbReference>
<evidence type="ECO:0000256" key="1">
    <source>
        <dbReference type="ARBA" id="ARBA00000085"/>
    </source>
</evidence>
<comment type="subcellular location">
    <subcellularLocation>
        <location evidence="2">Cell membrane</location>
        <topology evidence="2">Multi-pass membrane protein</topology>
    </subcellularLocation>
</comment>
<sequence length="452" mass="51110">MKLRTKINLYTAVMFIILLLMINVAIYFTFSRMMFDSDLSRVGNEASQTVKGITQADPSVPTDNLLRAYMPVNGMLQIVHSDGTASTAVTSSEQTYLRGNPVSFTNKEQKKIIEYEGVPYAFVSIPVIWMDGEVAEVQLTESLADTENQLNTLKFVLTAIMLMASIPVLLSSRLLSNFITSPISSLTATMQEIQASGHYKRIKLPKKTNDELYQMGETFNHMIGQLEKNFEKQEQFVSNASHELKTPLTVIDAYADMLKRRGHQSPEVFNESVEAIQSESHRMKSLIEQLLLLAKHEEQWNIKQTDFPLRPFVEETIKTFQAGFQRDIQCIAEEDVTVKTDKEKFKQLLYIFLDNARKYSNDSIIVRIGVNKNEAIVEIMDHGIGIPKDDLPKVFDRFYRVEQSRARKSGGFGLGLPLAKDLAEAIGADFAIDSEEGIGTTVKIRLMRDDSH</sequence>
<dbReference type="CDD" id="cd00082">
    <property type="entry name" value="HisKA"/>
    <property type="match status" value="1"/>
</dbReference>
<keyword evidence="11 14" id="KW-1133">Transmembrane helix</keyword>
<evidence type="ECO:0000259" key="16">
    <source>
        <dbReference type="PROSITE" id="PS50885"/>
    </source>
</evidence>
<evidence type="ECO:0000256" key="9">
    <source>
        <dbReference type="ARBA" id="ARBA00022777"/>
    </source>
</evidence>
<dbReference type="InterPro" id="IPR003661">
    <property type="entry name" value="HisK_dim/P_dom"/>
</dbReference>
<dbReference type="CDD" id="cd06225">
    <property type="entry name" value="HAMP"/>
    <property type="match status" value="1"/>
</dbReference>
<dbReference type="InterPro" id="IPR036890">
    <property type="entry name" value="HATPase_C_sf"/>
</dbReference>
<evidence type="ECO:0000256" key="12">
    <source>
        <dbReference type="ARBA" id="ARBA00023012"/>
    </source>
</evidence>
<keyword evidence="6" id="KW-0808">Transferase</keyword>
<dbReference type="PROSITE" id="PS50109">
    <property type="entry name" value="HIS_KIN"/>
    <property type="match status" value="1"/>
</dbReference>
<evidence type="ECO:0000313" key="18">
    <source>
        <dbReference type="Proteomes" id="UP001597301"/>
    </source>
</evidence>
<reference evidence="18" key="1">
    <citation type="journal article" date="2019" name="Int. J. Syst. Evol. Microbiol.">
        <title>The Global Catalogue of Microorganisms (GCM) 10K type strain sequencing project: providing services to taxonomists for standard genome sequencing and annotation.</title>
        <authorList>
            <consortium name="The Broad Institute Genomics Platform"/>
            <consortium name="The Broad Institute Genome Sequencing Center for Infectious Disease"/>
            <person name="Wu L."/>
            <person name="Ma J."/>
        </authorList>
    </citation>
    <scope>NUCLEOTIDE SEQUENCE [LARGE SCALE GENOMIC DNA]</scope>
    <source>
        <strain evidence="18">CGMCC 1.12295</strain>
    </source>
</reference>
<evidence type="ECO:0000256" key="4">
    <source>
        <dbReference type="ARBA" id="ARBA00022475"/>
    </source>
</evidence>
<dbReference type="InterPro" id="IPR005467">
    <property type="entry name" value="His_kinase_dom"/>
</dbReference>
<feature type="transmembrane region" description="Helical" evidence="14">
    <location>
        <begin position="7"/>
        <end position="30"/>
    </location>
</feature>
<feature type="domain" description="HAMP" evidence="16">
    <location>
        <begin position="177"/>
        <end position="231"/>
    </location>
</feature>
<dbReference type="SMART" id="SM00387">
    <property type="entry name" value="HATPase_c"/>
    <property type="match status" value="1"/>
</dbReference>
<dbReference type="SMART" id="SM00304">
    <property type="entry name" value="HAMP"/>
    <property type="match status" value="1"/>
</dbReference>
<dbReference type="EC" id="2.7.13.3" evidence="3"/>
<evidence type="ECO:0000256" key="10">
    <source>
        <dbReference type="ARBA" id="ARBA00022840"/>
    </source>
</evidence>
<dbReference type="InterPro" id="IPR036097">
    <property type="entry name" value="HisK_dim/P_sf"/>
</dbReference>
<feature type="domain" description="Histidine kinase" evidence="15">
    <location>
        <begin position="239"/>
        <end position="450"/>
    </location>
</feature>
<protein>
    <recommendedName>
        <fullName evidence="3">histidine kinase</fullName>
        <ecNumber evidence="3">2.7.13.3</ecNumber>
    </recommendedName>
</protein>
<dbReference type="Proteomes" id="UP001597301">
    <property type="component" value="Unassembled WGS sequence"/>
</dbReference>
<keyword evidence="4" id="KW-1003">Cell membrane</keyword>
<keyword evidence="7 14" id="KW-0812">Transmembrane</keyword>
<evidence type="ECO:0000256" key="7">
    <source>
        <dbReference type="ARBA" id="ARBA00022692"/>
    </source>
</evidence>
<dbReference type="PANTHER" id="PTHR45436:SF5">
    <property type="entry name" value="SENSOR HISTIDINE KINASE TRCS"/>
    <property type="match status" value="1"/>
</dbReference>
<evidence type="ECO:0000256" key="14">
    <source>
        <dbReference type="SAM" id="Phobius"/>
    </source>
</evidence>
<dbReference type="Gene3D" id="1.10.287.130">
    <property type="match status" value="1"/>
</dbReference>
<keyword evidence="8" id="KW-0547">Nucleotide-binding</keyword>
<dbReference type="PANTHER" id="PTHR45436">
    <property type="entry name" value="SENSOR HISTIDINE KINASE YKOH"/>
    <property type="match status" value="1"/>
</dbReference>
<keyword evidence="10" id="KW-0067">ATP-binding</keyword>
<evidence type="ECO:0000256" key="3">
    <source>
        <dbReference type="ARBA" id="ARBA00012438"/>
    </source>
</evidence>
<dbReference type="InterPro" id="IPR003660">
    <property type="entry name" value="HAMP_dom"/>
</dbReference>
<dbReference type="PROSITE" id="PS50885">
    <property type="entry name" value="HAMP"/>
    <property type="match status" value="1"/>
</dbReference>
<dbReference type="RefSeq" id="WP_380773206.1">
    <property type="nucleotide sequence ID" value="NZ_JBHUEO010000017.1"/>
</dbReference>
<evidence type="ECO:0000256" key="13">
    <source>
        <dbReference type="ARBA" id="ARBA00023136"/>
    </source>
</evidence>
<proteinExistence type="predicted"/>
<dbReference type="InterPro" id="IPR050428">
    <property type="entry name" value="TCS_sensor_his_kinase"/>
</dbReference>
<evidence type="ECO:0000256" key="2">
    <source>
        <dbReference type="ARBA" id="ARBA00004651"/>
    </source>
</evidence>
<dbReference type="Pfam" id="PF02518">
    <property type="entry name" value="HATPase_c"/>
    <property type="match status" value="1"/>
</dbReference>
<evidence type="ECO:0000259" key="15">
    <source>
        <dbReference type="PROSITE" id="PS50109"/>
    </source>
</evidence>
<evidence type="ECO:0000256" key="8">
    <source>
        <dbReference type="ARBA" id="ARBA00022741"/>
    </source>
</evidence>
<gene>
    <name evidence="17" type="ORF">ACFSCZ_07400</name>
</gene>
<dbReference type="Gene3D" id="3.30.565.10">
    <property type="entry name" value="Histidine kinase-like ATPase, C-terminal domain"/>
    <property type="match status" value="1"/>
</dbReference>
<keyword evidence="12" id="KW-0902">Two-component regulatory system</keyword>
<dbReference type="EMBL" id="JBHUEO010000017">
    <property type="protein sequence ID" value="MFD1706580.1"/>
    <property type="molecule type" value="Genomic_DNA"/>
</dbReference>
<dbReference type="SUPFAM" id="SSF158472">
    <property type="entry name" value="HAMP domain-like"/>
    <property type="match status" value="1"/>
</dbReference>
<dbReference type="SUPFAM" id="SSF55874">
    <property type="entry name" value="ATPase domain of HSP90 chaperone/DNA topoisomerase II/histidine kinase"/>
    <property type="match status" value="1"/>
</dbReference>
<comment type="catalytic activity">
    <reaction evidence="1">
        <text>ATP + protein L-histidine = ADP + protein N-phospho-L-histidine.</text>
        <dbReference type="EC" id="2.7.13.3"/>
    </reaction>
</comment>
<dbReference type="SUPFAM" id="SSF47384">
    <property type="entry name" value="Homodimeric domain of signal transducing histidine kinase"/>
    <property type="match status" value="1"/>
</dbReference>
<keyword evidence="9 17" id="KW-0418">Kinase</keyword>
<evidence type="ECO:0000256" key="11">
    <source>
        <dbReference type="ARBA" id="ARBA00022989"/>
    </source>
</evidence>
<dbReference type="InterPro" id="IPR003594">
    <property type="entry name" value="HATPase_dom"/>
</dbReference>
<dbReference type="InterPro" id="IPR004358">
    <property type="entry name" value="Sig_transdc_His_kin-like_C"/>
</dbReference>
<organism evidence="17 18">
    <name type="scientific">Siminovitchia sediminis</name>
    <dbReference type="NCBI Taxonomy" id="1274353"/>
    <lineage>
        <taxon>Bacteria</taxon>
        <taxon>Bacillati</taxon>
        <taxon>Bacillota</taxon>
        <taxon>Bacilli</taxon>
        <taxon>Bacillales</taxon>
        <taxon>Bacillaceae</taxon>
        <taxon>Siminovitchia</taxon>
    </lineage>
</organism>